<feature type="region of interest" description="Disordered" evidence="3">
    <location>
        <begin position="118"/>
        <end position="145"/>
    </location>
</feature>
<evidence type="ECO:0000313" key="6">
    <source>
        <dbReference type="EnsemblMetazoa" id="ISCW012275-PA"/>
    </source>
</evidence>
<dbReference type="VEuPathDB" id="VectorBase:ISCI012275"/>
<reference evidence="5 7" key="1">
    <citation type="submission" date="2008-03" db="EMBL/GenBank/DDBJ databases">
        <title>Annotation of Ixodes scapularis.</title>
        <authorList>
            <consortium name="Ixodes scapularis Genome Project Consortium"/>
            <person name="Caler E."/>
            <person name="Hannick L.I."/>
            <person name="Bidwell S."/>
            <person name="Joardar V."/>
            <person name="Thiagarajan M."/>
            <person name="Amedeo P."/>
            <person name="Galinsky K.J."/>
            <person name="Schobel S."/>
            <person name="Inman J."/>
            <person name="Hostetler J."/>
            <person name="Miller J."/>
            <person name="Hammond M."/>
            <person name="Megy K."/>
            <person name="Lawson D."/>
            <person name="Kodira C."/>
            <person name="Sutton G."/>
            <person name="Meyer J."/>
            <person name="Hill C.A."/>
            <person name="Birren B."/>
            <person name="Nene V."/>
            <person name="Collins F."/>
            <person name="Alarcon-Chaidez F."/>
            <person name="Wikel S."/>
            <person name="Strausberg R."/>
        </authorList>
    </citation>
    <scope>NUCLEOTIDE SEQUENCE [LARGE SCALE GENOMIC DNA]</scope>
    <source>
        <strain evidence="7">Wikel</strain>
        <strain evidence="5">Wikel colony</strain>
    </source>
</reference>
<sequence>KTPQDDLSAFYNRHDVHSVTLQACCDQDMCFSHICVGKPGRMHDDRPYREDGGLTSQQVIFDNILSTARSVIERAFGRLKGKFRRLGFIDMGSDDLIPKMVYAACTLHNFILKHPAGFDDDKDDENPRRPPRVHNDQIEPSAAHKRDVICSQL</sequence>
<comment type="cofactor">
    <cofactor evidence="1">
        <name>a divalent metal cation</name>
        <dbReference type="ChEBI" id="CHEBI:60240"/>
    </cofactor>
</comment>
<dbReference type="EnsemblMetazoa" id="ISCW012275-RA">
    <property type="protein sequence ID" value="ISCW012275-PA"/>
    <property type="gene ID" value="ISCW012275"/>
</dbReference>
<dbReference type="HOGENOM" id="CLU_1717792_0_0_1"/>
<dbReference type="OrthoDB" id="6734249at2759"/>
<dbReference type="VEuPathDB" id="VectorBase:ISCP_037466"/>
<dbReference type="Proteomes" id="UP000001555">
    <property type="component" value="Unassembled WGS sequence"/>
</dbReference>
<feature type="domain" description="DDE Tnp4" evidence="4">
    <location>
        <begin position="50"/>
        <end position="109"/>
    </location>
</feature>
<dbReference type="STRING" id="6945.B7QDM7"/>
<evidence type="ECO:0000259" key="4">
    <source>
        <dbReference type="Pfam" id="PF13359"/>
    </source>
</evidence>
<dbReference type="InterPro" id="IPR027806">
    <property type="entry name" value="HARBI1_dom"/>
</dbReference>
<dbReference type="PaxDb" id="6945-B7QDM7"/>
<reference evidence="6" key="2">
    <citation type="submission" date="2020-05" db="UniProtKB">
        <authorList>
            <consortium name="EnsemblMetazoa"/>
        </authorList>
    </citation>
    <scope>IDENTIFICATION</scope>
    <source>
        <strain evidence="6">wikel</strain>
    </source>
</reference>
<dbReference type="EMBL" id="DS914816">
    <property type="protein sequence ID" value="EEC16949.1"/>
    <property type="molecule type" value="Genomic_DNA"/>
</dbReference>
<proteinExistence type="predicted"/>
<protein>
    <recommendedName>
        <fullName evidence="4">DDE Tnp4 domain-containing protein</fullName>
    </recommendedName>
</protein>
<evidence type="ECO:0000256" key="3">
    <source>
        <dbReference type="SAM" id="MobiDB-lite"/>
    </source>
</evidence>
<dbReference type="VEuPathDB" id="VectorBase:ISCW012275"/>
<evidence type="ECO:0000256" key="1">
    <source>
        <dbReference type="ARBA" id="ARBA00001968"/>
    </source>
</evidence>
<dbReference type="AlphaFoldDB" id="B7QDM7"/>
<feature type="domain" description="DDE Tnp4" evidence="4">
    <location>
        <begin position="2"/>
        <end position="49"/>
    </location>
</feature>
<feature type="compositionally biased region" description="Basic and acidic residues" evidence="3">
    <location>
        <begin position="125"/>
        <end position="145"/>
    </location>
</feature>
<dbReference type="InParanoid" id="B7QDM7"/>
<organism>
    <name type="scientific">Ixodes scapularis</name>
    <name type="common">Black-legged tick</name>
    <name type="synonym">Deer tick</name>
    <dbReference type="NCBI Taxonomy" id="6945"/>
    <lineage>
        <taxon>Eukaryota</taxon>
        <taxon>Metazoa</taxon>
        <taxon>Ecdysozoa</taxon>
        <taxon>Arthropoda</taxon>
        <taxon>Chelicerata</taxon>
        <taxon>Arachnida</taxon>
        <taxon>Acari</taxon>
        <taxon>Parasitiformes</taxon>
        <taxon>Ixodida</taxon>
        <taxon>Ixodoidea</taxon>
        <taxon>Ixodidae</taxon>
        <taxon>Ixodinae</taxon>
        <taxon>Ixodes</taxon>
    </lineage>
</organism>
<dbReference type="GO" id="GO:0046872">
    <property type="term" value="F:metal ion binding"/>
    <property type="evidence" value="ECO:0007669"/>
    <property type="project" value="UniProtKB-KW"/>
</dbReference>
<evidence type="ECO:0000313" key="7">
    <source>
        <dbReference type="Proteomes" id="UP000001555"/>
    </source>
</evidence>
<feature type="non-terminal residue" evidence="5">
    <location>
        <position position="1"/>
    </location>
</feature>
<name>B7QDM7_IXOSC</name>
<dbReference type="Pfam" id="PF13359">
    <property type="entry name" value="DDE_Tnp_4"/>
    <property type="match status" value="2"/>
</dbReference>
<accession>B7QDM7</accession>
<evidence type="ECO:0000313" key="5">
    <source>
        <dbReference type="EMBL" id="EEC16949.1"/>
    </source>
</evidence>
<keyword evidence="7" id="KW-1185">Reference proteome</keyword>
<gene>
    <name evidence="5" type="ORF">IscW_ISCW012275</name>
</gene>
<dbReference type="EMBL" id="ABJB011140454">
    <property type="status" value="NOT_ANNOTATED_CDS"/>
    <property type="molecule type" value="Genomic_DNA"/>
</dbReference>
<keyword evidence="2" id="KW-0479">Metal-binding</keyword>
<evidence type="ECO:0000256" key="2">
    <source>
        <dbReference type="ARBA" id="ARBA00022723"/>
    </source>
</evidence>